<feature type="domain" description="PIN" evidence="8">
    <location>
        <begin position="2"/>
        <end position="120"/>
    </location>
</feature>
<comment type="similarity">
    <text evidence="7">Belongs to the PINc/VapC protein family.</text>
</comment>
<organism evidence="9 10">
    <name type="scientific">Candidatus Roizmanbacteria bacterium CG03_land_8_20_14_0_80_39_12</name>
    <dbReference type="NCBI Taxonomy" id="1974847"/>
    <lineage>
        <taxon>Bacteria</taxon>
        <taxon>Candidatus Roizmaniibacteriota</taxon>
    </lineage>
</organism>
<dbReference type="Proteomes" id="UP000230119">
    <property type="component" value="Unassembled WGS sequence"/>
</dbReference>
<dbReference type="PANTHER" id="PTHR33653:SF1">
    <property type="entry name" value="RIBONUCLEASE VAPC2"/>
    <property type="match status" value="1"/>
</dbReference>
<evidence type="ECO:0000256" key="1">
    <source>
        <dbReference type="ARBA" id="ARBA00001946"/>
    </source>
</evidence>
<keyword evidence="3" id="KW-0540">Nuclease</keyword>
<accession>A0A2M7BRA2</accession>
<keyword evidence="6" id="KW-0460">Magnesium</keyword>
<dbReference type="GO" id="GO:0004518">
    <property type="term" value="F:nuclease activity"/>
    <property type="evidence" value="ECO:0007669"/>
    <property type="project" value="UniProtKB-KW"/>
</dbReference>
<evidence type="ECO:0000256" key="7">
    <source>
        <dbReference type="ARBA" id="ARBA00038093"/>
    </source>
</evidence>
<dbReference type="Pfam" id="PF01850">
    <property type="entry name" value="PIN"/>
    <property type="match status" value="1"/>
</dbReference>
<keyword evidence="5" id="KW-0378">Hydrolase</keyword>
<dbReference type="SUPFAM" id="SSF88723">
    <property type="entry name" value="PIN domain-like"/>
    <property type="match status" value="1"/>
</dbReference>
<dbReference type="PANTHER" id="PTHR33653">
    <property type="entry name" value="RIBONUCLEASE VAPC2"/>
    <property type="match status" value="1"/>
</dbReference>
<dbReference type="InterPro" id="IPR029060">
    <property type="entry name" value="PIN-like_dom_sf"/>
</dbReference>
<gene>
    <name evidence="9" type="ORF">COS52_04940</name>
</gene>
<dbReference type="GO" id="GO:0046872">
    <property type="term" value="F:metal ion binding"/>
    <property type="evidence" value="ECO:0007669"/>
    <property type="project" value="UniProtKB-KW"/>
</dbReference>
<dbReference type="GO" id="GO:0016787">
    <property type="term" value="F:hydrolase activity"/>
    <property type="evidence" value="ECO:0007669"/>
    <property type="project" value="UniProtKB-KW"/>
</dbReference>
<evidence type="ECO:0000256" key="4">
    <source>
        <dbReference type="ARBA" id="ARBA00022723"/>
    </source>
</evidence>
<evidence type="ECO:0000256" key="6">
    <source>
        <dbReference type="ARBA" id="ARBA00022842"/>
    </source>
</evidence>
<evidence type="ECO:0000259" key="8">
    <source>
        <dbReference type="Pfam" id="PF01850"/>
    </source>
</evidence>
<dbReference type="CDD" id="cd09881">
    <property type="entry name" value="PIN_VapC4-5_FitB-like"/>
    <property type="match status" value="1"/>
</dbReference>
<keyword evidence="4" id="KW-0479">Metal-binding</keyword>
<sequence length="127" mass="14362">MYLVDSDVLINFLKGEEQAVRAIKELQSELLYISIISVGEILEGLLETKNKKKLVQFNDLLKTVVVINVDLPIIKKFASMRKSLREKGLLIDNFDLLIASSCLVHDLVIVTGNISHFKRITGLKMYS</sequence>
<evidence type="ECO:0000256" key="3">
    <source>
        <dbReference type="ARBA" id="ARBA00022722"/>
    </source>
</evidence>
<name>A0A2M7BRA2_9BACT</name>
<proteinExistence type="inferred from homology"/>
<keyword evidence="2" id="KW-1277">Toxin-antitoxin system</keyword>
<comment type="caution">
    <text evidence="9">The sequence shown here is derived from an EMBL/GenBank/DDBJ whole genome shotgun (WGS) entry which is preliminary data.</text>
</comment>
<dbReference type="Gene3D" id="3.40.50.1010">
    <property type="entry name" value="5'-nuclease"/>
    <property type="match status" value="1"/>
</dbReference>
<evidence type="ECO:0000313" key="9">
    <source>
        <dbReference type="EMBL" id="PIV08016.1"/>
    </source>
</evidence>
<evidence type="ECO:0000256" key="5">
    <source>
        <dbReference type="ARBA" id="ARBA00022801"/>
    </source>
</evidence>
<evidence type="ECO:0000313" key="10">
    <source>
        <dbReference type="Proteomes" id="UP000230119"/>
    </source>
</evidence>
<dbReference type="AlphaFoldDB" id="A0A2M7BRA2"/>
<reference evidence="10" key="1">
    <citation type="submission" date="2017-09" db="EMBL/GenBank/DDBJ databases">
        <title>Depth-based differentiation of microbial function through sediment-hosted aquifers and enrichment of novel symbionts in the deep terrestrial subsurface.</title>
        <authorList>
            <person name="Probst A.J."/>
            <person name="Ladd B."/>
            <person name="Jarett J.K."/>
            <person name="Geller-Mcgrath D.E."/>
            <person name="Sieber C.M.K."/>
            <person name="Emerson J.B."/>
            <person name="Anantharaman K."/>
            <person name="Thomas B.C."/>
            <person name="Malmstrom R."/>
            <person name="Stieglmeier M."/>
            <person name="Klingl A."/>
            <person name="Woyke T."/>
            <person name="Ryan C.M."/>
            <person name="Banfield J.F."/>
        </authorList>
    </citation>
    <scope>NUCLEOTIDE SEQUENCE [LARGE SCALE GENOMIC DNA]</scope>
</reference>
<comment type="cofactor">
    <cofactor evidence="1">
        <name>Mg(2+)</name>
        <dbReference type="ChEBI" id="CHEBI:18420"/>
    </cofactor>
</comment>
<dbReference type="InterPro" id="IPR002716">
    <property type="entry name" value="PIN_dom"/>
</dbReference>
<protein>
    <submittedName>
        <fullName evidence="9">PIN domain nuclease</fullName>
    </submittedName>
</protein>
<dbReference type="InterPro" id="IPR050556">
    <property type="entry name" value="Type_II_TA_system_RNase"/>
</dbReference>
<evidence type="ECO:0000256" key="2">
    <source>
        <dbReference type="ARBA" id="ARBA00022649"/>
    </source>
</evidence>
<dbReference type="EMBL" id="PEVA01000207">
    <property type="protein sequence ID" value="PIV08016.1"/>
    <property type="molecule type" value="Genomic_DNA"/>
</dbReference>